<evidence type="ECO:0000256" key="1">
    <source>
        <dbReference type="SAM" id="MobiDB-lite"/>
    </source>
</evidence>
<dbReference type="Proteomes" id="UP001634393">
    <property type="component" value="Unassembled WGS sequence"/>
</dbReference>
<dbReference type="Pfam" id="PF03126">
    <property type="entry name" value="Plus-3"/>
    <property type="match status" value="1"/>
</dbReference>
<dbReference type="InterPro" id="IPR003121">
    <property type="entry name" value="SWIB_MDM2_domain"/>
</dbReference>
<accession>A0ABD3T7L3</accession>
<dbReference type="Gene3D" id="1.10.245.10">
    <property type="entry name" value="SWIB/MDM2 domain"/>
    <property type="match status" value="1"/>
</dbReference>
<dbReference type="InterPro" id="IPR036885">
    <property type="entry name" value="SWIB_MDM2_dom_sf"/>
</dbReference>
<reference evidence="6 7" key="1">
    <citation type="submission" date="2024-12" db="EMBL/GenBank/DDBJ databases">
        <title>The unique morphological basis and parallel evolutionary history of personate flowers in Penstemon.</title>
        <authorList>
            <person name="Depatie T.H."/>
            <person name="Wessinger C.A."/>
        </authorList>
    </citation>
    <scope>NUCLEOTIDE SEQUENCE [LARGE SCALE GENOMIC DNA]</scope>
    <source>
        <strain evidence="6">WTNN_2</strain>
        <tissue evidence="6">Leaf</tissue>
    </source>
</reference>
<protein>
    <recommendedName>
        <fullName evidence="8">GYF domain-containing protein</fullName>
    </recommendedName>
</protein>
<keyword evidence="2" id="KW-0812">Transmembrane</keyword>
<dbReference type="SUPFAM" id="SSF159042">
    <property type="entry name" value="Plus3-like"/>
    <property type="match status" value="1"/>
</dbReference>
<feature type="compositionally biased region" description="Basic and acidic residues" evidence="1">
    <location>
        <begin position="419"/>
        <end position="431"/>
    </location>
</feature>
<dbReference type="PROSITE" id="PS51360">
    <property type="entry name" value="PLUS3"/>
    <property type="match status" value="1"/>
</dbReference>
<dbReference type="Gene3D" id="3.30.1490.40">
    <property type="match status" value="1"/>
</dbReference>
<dbReference type="SMART" id="SM00444">
    <property type="entry name" value="GYF"/>
    <property type="match status" value="1"/>
</dbReference>
<dbReference type="InterPro" id="IPR003169">
    <property type="entry name" value="GYF"/>
</dbReference>
<dbReference type="Pfam" id="PF02213">
    <property type="entry name" value="GYF"/>
    <property type="match status" value="1"/>
</dbReference>
<dbReference type="Pfam" id="PF02201">
    <property type="entry name" value="SWIB"/>
    <property type="match status" value="1"/>
</dbReference>
<dbReference type="Pfam" id="PF25980">
    <property type="entry name" value="NERD_plant"/>
    <property type="match status" value="1"/>
</dbReference>
<evidence type="ECO:0000313" key="6">
    <source>
        <dbReference type="EMBL" id="KAL3832926.1"/>
    </source>
</evidence>
<feature type="domain" description="Plus3" evidence="4">
    <location>
        <begin position="148"/>
        <end position="274"/>
    </location>
</feature>
<evidence type="ECO:0000256" key="2">
    <source>
        <dbReference type="SAM" id="Phobius"/>
    </source>
</evidence>
<feature type="region of interest" description="Disordered" evidence="1">
    <location>
        <begin position="409"/>
        <end position="435"/>
    </location>
</feature>
<gene>
    <name evidence="6" type="ORF">ACJIZ3_007662</name>
</gene>
<dbReference type="InterPro" id="IPR036128">
    <property type="entry name" value="Plus3-like_sf"/>
</dbReference>
<feature type="transmembrane region" description="Helical" evidence="2">
    <location>
        <begin position="303"/>
        <end position="324"/>
    </location>
</feature>
<dbReference type="PROSITE" id="PS51925">
    <property type="entry name" value="SWIB_MDM2"/>
    <property type="match status" value="1"/>
</dbReference>
<evidence type="ECO:0000259" key="5">
    <source>
        <dbReference type="PROSITE" id="PS51925"/>
    </source>
</evidence>
<dbReference type="PANTHER" id="PTHR46851">
    <property type="entry name" value="OS01G0884500 PROTEIN"/>
    <property type="match status" value="1"/>
</dbReference>
<dbReference type="InterPro" id="IPR035445">
    <property type="entry name" value="GYF-like_dom_sf"/>
</dbReference>
<evidence type="ECO:0000313" key="7">
    <source>
        <dbReference type="Proteomes" id="UP001634393"/>
    </source>
</evidence>
<evidence type="ECO:0000259" key="4">
    <source>
        <dbReference type="PROSITE" id="PS51360"/>
    </source>
</evidence>
<dbReference type="PROSITE" id="PS50829">
    <property type="entry name" value="GYF"/>
    <property type="match status" value="1"/>
</dbReference>
<dbReference type="CDD" id="cd00072">
    <property type="entry name" value="GYF"/>
    <property type="match status" value="1"/>
</dbReference>
<proteinExistence type="predicted"/>
<dbReference type="InterPro" id="IPR004343">
    <property type="entry name" value="Plus-3_dom"/>
</dbReference>
<keyword evidence="7" id="KW-1185">Reference proteome</keyword>
<evidence type="ECO:0000259" key="3">
    <source>
        <dbReference type="PROSITE" id="PS50829"/>
    </source>
</evidence>
<keyword evidence="2" id="KW-1133">Transmembrane helix</keyword>
<comment type="caution">
    <text evidence="6">The sequence shown here is derived from an EMBL/GenBank/DDBJ whole genome shotgun (WGS) entry which is preliminary data.</text>
</comment>
<dbReference type="PANTHER" id="PTHR46851:SF11">
    <property type="entry name" value="GYF DOMAIN-CONTAINING PROTEIN"/>
    <property type="match status" value="1"/>
</dbReference>
<dbReference type="EMBL" id="JBJXBP010000004">
    <property type="protein sequence ID" value="KAL3832926.1"/>
    <property type="molecule type" value="Genomic_DNA"/>
</dbReference>
<feature type="domain" description="GYF" evidence="3">
    <location>
        <begin position="510"/>
        <end position="564"/>
    </location>
</feature>
<evidence type="ECO:0008006" key="8">
    <source>
        <dbReference type="Google" id="ProtNLM"/>
    </source>
</evidence>
<dbReference type="Gene3D" id="3.90.70.200">
    <property type="entry name" value="Plus-3 domain"/>
    <property type="match status" value="1"/>
</dbReference>
<dbReference type="SUPFAM" id="SSF55277">
    <property type="entry name" value="GYF domain"/>
    <property type="match status" value="1"/>
</dbReference>
<dbReference type="InterPro" id="IPR045894">
    <property type="entry name" value="At5g08430-like"/>
</dbReference>
<sequence length="569" mass="64768">MNWVKEFNSKPSGSKKRKRKVGKRILEFNEWGSTPLLVFLEAIGKDTTVKYSQRDVATFVTTYINDNGLSCPTKKKKVICDEILFDLFGKKTLPRTKIFDSLEEHFAENYDSSDDEDLDSSDEECSKRKKSNTASLIKKVPPKSCFAAVITENIKLVYLKKTLIQEFLKVPESSEDKIIGSFVRMKSDRYDIYQKNRFNLQLVTGVEKSTEAGGEVRLKLANYFKDVPVSELSDDNFAKEEIEDLQDRIKAGSLRRLTVAELELKAQLLHVDITKHWIPRELSMLKSRIDHANEKGRRKEYPLICLILLCIEALIMQFNIYILGLKLKIYFTLFEYLDRRKILQTPSEVEKLLLKIPEVIAEELEPEVIVDEKAEGNDFSPISILRGNSDVSNASGYGDLVTPSQAIINDSHAPGGQNGHEDGYETSKQMEEMEDQPADLTQQGALIINVADDDCNIETQAVIKEEKYPQVKQEQPLATTQVIELSDDDEDGDESTDFGPMGMDRVSPDDVIWHYLDPQGNTQGPFSLNSLKRWYDANYFNSGFKVWKMGQSQDDSVLLADILNRIFSC</sequence>
<dbReference type="AlphaFoldDB" id="A0ABD3T7L3"/>
<name>A0ABD3T7L3_9LAMI</name>
<organism evidence="6 7">
    <name type="scientific">Penstemon smallii</name>
    <dbReference type="NCBI Taxonomy" id="265156"/>
    <lineage>
        <taxon>Eukaryota</taxon>
        <taxon>Viridiplantae</taxon>
        <taxon>Streptophyta</taxon>
        <taxon>Embryophyta</taxon>
        <taxon>Tracheophyta</taxon>
        <taxon>Spermatophyta</taxon>
        <taxon>Magnoliopsida</taxon>
        <taxon>eudicotyledons</taxon>
        <taxon>Gunneridae</taxon>
        <taxon>Pentapetalae</taxon>
        <taxon>asterids</taxon>
        <taxon>lamiids</taxon>
        <taxon>Lamiales</taxon>
        <taxon>Plantaginaceae</taxon>
        <taxon>Cheloneae</taxon>
        <taxon>Penstemon</taxon>
    </lineage>
</organism>
<dbReference type="InterPro" id="IPR058668">
    <property type="entry name" value="NERD_dom"/>
</dbReference>
<dbReference type="SUPFAM" id="SSF47592">
    <property type="entry name" value="SWIB/MDM2 domain"/>
    <property type="match status" value="1"/>
</dbReference>
<keyword evidence="2" id="KW-0472">Membrane</keyword>
<feature type="domain" description="DM2" evidence="5">
    <location>
        <begin position="25"/>
        <end position="108"/>
    </location>
</feature>
<dbReference type="SMART" id="SM00719">
    <property type="entry name" value="Plus3"/>
    <property type="match status" value="1"/>
</dbReference>